<reference evidence="1" key="1">
    <citation type="submission" date="2020-10" db="EMBL/GenBank/DDBJ databases">
        <title>Taxonomic study of unclassified bacteria belonging to the class Ktedonobacteria.</title>
        <authorList>
            <person name="Yabe S."/>
            <person name="Wang C.M."/>
            <person name="Zheng Y."/>
            <person name="Sakai Y."/>
            <person name="Cavaletti L."/>
            <person name="Monciardini P."/>
            <person name="Donadio S."/>
        </authorList>
    </citation>
    <scope>NUCLEOTIDE SEQUENCE</scope>
    <source>
        <strain evidence="1">SOSP1-1</strain>
    </source>
</reference>
<sequence>MGVSWISERNRRAQRLLERVGYEKIYSFAHMELELHGWQALPHIH</sequence>
<comment type="caution">
    <text evidence="1">The sequence shown here is derived from an EMBL/GenBank/DDBJ whole genome shotgun (WGS) entry which is preliminary data.</text>
</comment>
<dbReference type="EMBL" id="BNJF01000002">
    <property type="protein sequence ID" value="GHO46998.1"/>
    <property type="molecule type" value="Genomic_DNA"/>
</dbReference>
<dbReference type="AlphaFoldDB" id="A0A8J3I705"/>
<keyword evidence="2" id="KW-1185">Reference proteome</keyword>
<organism evidence="1 2">
    <name type="scientific">Ktedonospora formicarum</name>
    <dbReference type="NCBI Taxonomy" id="2778364"/>
    <lineage>
        <taxon>Bacteria</taxon>
        <taxon>Bacillati</taxon>
        <taxon>Chloroflexota</taxon>
        <taxon>Ktedonobacteria</taxon>
        <taxon>Ktedonobacterales</taxon>
        <taxon>Ktedonobacteraceae</taxon>
        <taxon>Ktedonospora</taxon>
    </lineage>
</organism>
<protein>
    <submittedName>
        <fullName evidence="1">Uncharacterized protein</fullName>
    </submittedName>
</protein>
<name>A0A8J3I705_9CHLR</name>
<evidence type="ECO:0000313" key="1">
    <source>
        <dbReference type="EMBL" id="GHO46998.1"/>
    </source>
</evidence>
<accession>A0A8J3I705</accession>
<evidence type="ECO:0000313" key="2">
    <source>
        <dbReference type="Proteomes" id="UP000612362"/>
    </source>
</evidence>
<gene>
    <name evidence="1" type="ORF">KSX_51610</name>
</gene>
<proteinExistence type="predicted"/>
<dbReference type="Proteomes" id="UP000612362">
    <property type="component" value="Unassembled WGS sequence"/>
</dbReference>